<comment type="caution">
    <text evidence="1">The sequence shown here is derived from an EMBL/GenBank/DDBJ whole genome shotgun (WGS) entry which is preliminary data.</text>
</comment>
<feature type="non-terminal residue" evidence="1">
    <location>
        <position position="501"/>
    </location>
</feature>
<accession>A0ABQ9I1U7</accession>
<protein>
    <submittedName>
        <fullName evidence="1">Uncharacterized protein</fullName>
    </submittedName>
</protein>
<organism evidence="1 2">
    <name type="scientific">Dryococelus australis</name>
    <dbReference type="NCBI Taxonomy" id="614101"/>
    <lineage>
        <taxon>Eukaryota</taxon>
        <taxon>Metazoa</taxon>
        <taxon>Ecdysozoa</taxon>
        <taxon>Arthropoda</taxon>
        <taxon>Hexapoda</taxon>
        <taxon>Insecta</taxon>
        <taxon>Pterygota</taxon>
        <taxon>Neoptera</taxon>
        <taxon>Polyneoptera</taxon>
        <taxon>Phasmatodea</taxon>
        <taxon>Verophasmatodea</taxon>
        <taxon>Anareolatae</taxon>
        <taxon>Phasmatidae</taxon>
        <taxon>Eurycanthinae</taxon>
        <taxon>Dryococelus</taxon>
    </lineage>
</organism>
<dbReference type="Proteomes" id="UP001159363">
    <property type="component" value="Chromosome 3"/>
</dbReference>
<proteinExistence type="predicted"/>
<gene>
    <name evidence="1" type="ORF">PR048_010117</name>
</gene>
<sequence>MADQPKGQLTVCGSDGVWSRGRIRGNPDPWSVPAGAAKRGAVERIPVGELSRAMAEFRNTLHLLHLPASRHLQRFGKGGWGRGSELAAVAISTPLHLVLGYCHYPTLALCGGRGEMREAVAWWSRASVEVLVFPVVHIFDIQNVRTILWRSRHRVLPIFPLPDLHIVGFMPDDAAGRRVFSEFSRSPRPCIPTLLNYTYLSQHNYFTRCIQAVDQEKGRGDIKTTNLRLGWSDEGIQCWRIQEYPEKSHLAVAYTSRAEGENSRWAREVVLCPPGSRGRGGRGELPLGEGGCALSAGVARSWRFGAAIPNSIPRFCYHRVSWIVSHYGCKYKDVFTSKRINSAEGEKPCLKNTEMKQRLPRTGQQDGVTGQQHVGAPSAVQQLVKAVHDIVSTFDLNLRKKSPPLHAYILTDALSDIRPVKLKASEKAEVIANGLYLYFASLTSRLFSCPSSNSFPRIFPCYSRFSLPSFSFLPNSYVRFKADSHPPSWIYRFFAKASISE</sequence>
<keyword evidence="2" id="KW-1185">Reference proteome</keyword>
<reference evidence="1 2" key="1">
    <citation type="submission" date="2023-02" db="EMBL/GenBank/DDBJ databases">
        <title>LHISI_Scaffold_Assembly.</title>
        <authorList>
            <person name="Stuart O.P."/>
            <person name="Cleave R."/>
            <person name="Magrath M.J.L."/>
            <person name="Mikheyev A.S."/>
        </authorList>
    </citation>
    <scope>NUCLEOTIDE SEQUENCE [LARGE SCALE GENOMIC DNA]</scope>
    <source>
        <strain evidence="1">Daus_M_001</strain>
        <tissue evidence="1">Leg muscle</tissue>
    </source>
</reference>
<name>A0ABQ9I1U7_9NEOP</name>
<evidence type="ECO:0000313" key="1">
    <source>
        <dbReference type="EMBL" id="KAJ8890608.1"/>
    </source>
</evidence>
<evidence type="ECO:0000313" key="2">
    <source>
        <dbReference type="Proteomes" id="UP001159363"/>
    </source>
</evidence>
<dbReference type="EMBL" id="JARBHB010000003">
    <property type="protein sequence ID" value="KAJ8890608.1"/>
    <property type="molecule type" value="Genomic_DNA"/>
</dbReference>